<evidence type="ECO:0000313" key="2">
    <source>
        <dbReference type="Proteomes" id="UP000733611"/>
    </source>
</evidence>
<sequence>MSLLSRLASPVIYEITHSPLSDKTMALTLREQIDCYPYVIFDMDGTLLNSEIWHHAAWNAMVHEFGFPQLPYELLLSYGGLPTAVITQNLCDLYHIQADGEAMGKRKTELYKSQFMRNAEAFPKAAALLKELYAEGKRIAVATSSHREESEFLLKKNGLYPYIHALVTGDQVVHGKPNPDIYLLAASKLNAPADQCLVFEDTVVGMQGIKNAKMAAVKVFDGEYDCDHVILPDEEWTPTEHHAPLHPQPQPQAQ</sequence>
<dbReference type="PANTHER" id="PTHR18901">
    <property type="entry name" value="2-DEOXYGLUCOSE-6-PHOSPHATE PHOSPHATASE 2"/>
    <property type="match status" value="1"/>
</dbReference>
<protein>
    <submittedName>
        <fullName evidence="1">HAD family phosphatase</fullName>
    </submittedName>
</protein>
<dbReference type="SUPFAM" id="SSF56784">
    <property type="entry name" value="HAD-like"/>
    <property type="match status" value="1"/>
</dbReference>
<dbReference type="InterPro" id="IPR023198">
    <property type="entry name" value="PGP-like_dom2"/>
</dbReference>
<evidence type="ECO:0000313" key="1">
    <source>
        <dbReference type="EMBL" id="MBU3844708.1"/>
    </source>
</evidence>
<dbReference type="SFLD" id="SFLDG01135">
    <property type="entry name" value="C1.5.6:_HAD__Beta-PGM__Phospha"/>
    <property type="match status" value="1"/>
</dbReference>
<reference evidence="1" key="2">
    <citation type="submission" date="2021-04" db="EMBL/GenBank/DDBJ databases">
        <authorList>
            <person name="Gilroy R."/>
        </authorList>
    </citation>
    <scope>NUCLEOTIDE SEQUENCE</scope>
    <source>
        <strain evidence="1">378</strain>
    </source>
</reference>
<dbReference type="Proteomes" id="UP000733611">
    <property type="component" value="Unassembled WGS sequence"/>
</dbReference>
<dbReference type="Pfam" id="PF13419">
    <property type="entry name" value="HAD_2"/>
    <property type="match status" value="1"/>
</dbReference>
<dbReference type="Gene3D" id="3.40.50.1000">
    <property type="entry name" value="HAD superfamily/HAD-like"/>
    <property type="match status" value="1"/>
</dbReference>
<dbReference type="PANTHER" id="PTHR18901:SF38">
    <property type="entry name" value="PSEUDOURIDINE-5'-PHOSPHATASE"/>
    <property type="match status" value="1"/>
</dbReference>
<organism evidence="1 2">
    <name type="scientific">Candidatus Anaerobiospirillum pullicola</name>
    <dbReference type="NCBI Taxonomy" id="2838451"/>
    <lineage>
        <taxon>Bacteria</taxon>
        <taxon>Pseudomonadati</taxon>
        <taxon>Pseudomonadota</taxon>
        <taxon>Gammaproteobacteria</taxon>
        <taxon>Aeromonadales</taxon>
        <taxon>Succinivibrionaceae</taxon>
        <taxon>Anaerobiospirillum</taxon>
    </lineage>
</organism>
<proteinExistence type="predicted"/>
<comment type="caution">
    <text evidence="1">The sequence shown here is derived from an EMBL/GenBank/DDBJ whole genome shotgun (WGS) entry which is preliminary data.</text>
</comment>
<dbReference type="InterPro" id="IPR041492">
    <property type="entry name" value="HAD_2"/>
</dbReference>
<dbReference type="PRINTS" id="PR00413">
    <property type="entry name" value="HADHALOGNASE"/>
</dbReference>
<reference evidence="1" key="1">
    <citation type="journal article" date="2021" name="PeerJ">
        <title>Extensive microbial diversity within the chicken gut microbiome revealed by metagenomics and culture.</title>
        <authorList>
            <person name="Gilroy R."/>
            <person name="Ravi A."/>
            <person name="Getino M."/>
            <person name="Pursley I."/>
            <person name="Horton D.L."/>
            <person name="Alikhan N.F."/>
            <person name="Baker D."/>
            <person name="Gharbi K."/>
            <person name="Hall N."/>
            <person name="Watson M."/>
            <person name="Adriaenssens E.M."/>
            <person name="Foster-Nyarko E."/>
            <person name="Jarju S."/>
            <person name="Secka A."/>
            <person name="Antonio M."/>
            <person name="Oren A."/>
            <person name="Chaudhuri R.R."/>
            <person name="La Ragione R."/>
            <person name="Hildebrand F."/>
            <person name="Pallen M.J."/>
        </authorList>
    </citation>
    <scope>NUCLEOTIDE SEQUENCE</scope>
    <source>
        <strain evidence="1">378</strain>
    </source>
</reference>
<dbReference type="InterPro" id="IPR006439">
    <property type="entry name" value="HAD-SF_hydro_IA"/>
</dbReference>
<dbReference type="InterPro" id="IPR023214">
    <property type="entry name" value="HAD_sf"/>
</dbReference>
<dbReference type="Gene3D" id="1.10.150.240">
    <property type="entry name" value="Putative phosphatase, domain 2"/>
    <property type="match status" value="1"/>
</dbReference>
<accession>A0A948WZE7</accession>
<dbReference type="NCBIfam" id="TIGR01509">
    <property type="entry name" value="HAD-SF-IA-v3"/>
    <property type="match status" value="1"/>
</dbReference>
<dbReference type="PROSITE" id="PS01228">
    <property type="entry name" value="COF_1"/>
    <property type="match status" value="1"/>
</dbReference>
<gene>
    <name evidence="1" type="ORF">H9847_07590</name>
</gene>
<dbReference type="CDD" id="cd07505">
    <property type="entry name" value="HAD_BPGM-like"/>
    <property type="match status" value="1"/>
</dbReference>
<dbReference type="InterPro" id="IPR036412">
    <property type="entry name" value="HAD-like_sf"/>
</dbReference>
<dbReference type="SFLD" id="SFLDG01129">
    <property type="entry name" value="C1.5:_HAD__Beta-PGM__Phosphata"/>
    <property type="match status" value="1"/>
</dbReference>
<name>A0A948WZE7_9GAMM</name>
<dbReference type="AlphaFoldDB" id="A0A948WZE7"/>
<dbReference type="SFLD" id="SFLDS00003">
    <property type="entry name" value="Haloacid_Dehalogenase"/>
    <property type="match status" value="1"/>
</dbReference>
<dbReference type="EMBL" id="JAHLFE010000156">
    <property type="protein sequence ID" value="MBU3844708.1"/>
    <property type="molecule type" value="Genomic_DNA"/>
</dbReference>